<feature type="domain" description="Porin" evidence="2">
    <location>
        <begin position="70"/>
        <end position="281"/>
    </location>
</feature>
<evidence type="ECO:0000256" key="1">
    <source>
        <dbReference type="SAM" id="SignalP"/>
    </source>
</evidence>
<dbReference type="Pfam" id="PF13609">
    <property type="entry name" value="Porin_4"/>
    <property type="match status" value="1"/>
</dbReference>
<gene>
    <name evidence="3" type="ORF">TMPK1_30020</name>
</gene>
<dbReference type="SUPFAM" id="SSF56935">
    <property type="entry name" value="Porins"/>
    <property type="match status" value="1"/>
</dbReference>
<protein>
    <recommendedName>
        <fullName evidence="2">Porin domain-containing protein</fullName>
    </recommendedName>
</protein>
<name>A0A8S8XHR8_9PROT</name>
<evidence type="ECO:0000313" key="4">
    <source>
        <dbReference type="Proteomes" id="UP000681075"/>
    </source>
</evidence>
<sequence length="305" mass="32005">MARTLPLVLFLSMSGGVARADIRTAFSGWVQAEGAPLKHDGGRAQPNGMFDGSLQLKAFDVSATGIEYGFYGAQGSARPRETAAYLYAQAGWGRIQLGDAPGAVAQVLPRAARVGLGQVDGDQGFYGYAPARLAPLRLDDDASTRISYVSPAFVGVQLAASFAPRLGTYAITPRGGRLARPQGLRDLGEIAVNGTRTLGSVELKLGAGYAHAVEHDGWAVGAEATWGAWSLAGGLTDDTKVAPNVGLTWSGSAVKLGTSWARDLNGRRVVAIGADWAVRPWLNLLADAVDQRERSLLLLAARGSF</sequence>
<reference evidence="3" key="1">
    <citation type="submission" date="2021-02" db="EMBL/GenBank/DDBJ databases">
        <title>Genome sequence of Rhodospirillales sp. strain TMPK1 isolated from soil.</title>
        <authorList>
            <person name="Nakai R."/>
            <person name="Kusada H."/>
            <person name="Tamaki H."/>
        </authorList>
    </citation>
    <scope>NUCLEOTIDE SEQUENCE</scope>
    <source>
        <strain evidence="3">TMPK1</strain>
    </source>
</reference>
<dbReference type="GO" id="GO:0015288">
    <property type="term" value="F:porin activity"/>
    <property type="evidence" value="ECO:0007669"/>
    <property type="project" value="InterPro"/>
</dbReference>
<keyword evidence="1" id="KW-0732">Signal</keyword>
<dbReference type="EMBL" id="BOPV01000001">
    <property type="protein sequence ID" value="GIL40765.1"/>
    <property type="molecule type" value="Genomic_DNA"/>
</dbReference>
<comment type="caution">
    <text evidence="3">The sequence shown here is derived from an EMBL/GenBank/DDBJ whole genome shotgun (WGS) entry which is preliminary data.</text>
</comment>
<accession>A0A8S8XHR8</accession>
<feature type="chain" id="PRO_5035746239" description="Porin domain-containing protein" evidence="1">
    <location>
        <begin position="21"/>
        <end position="305"/>
    </location>
</feature>
<proteinExistence type="predicted"/>
<dbReference type="InterPro" id="IPR033900">
    <property type="entry name" value="Gram_neg_porin_domain"/>
</dbReference>
<keyword evidence="4" id="KW-1185">Reference proteome</keyword>
<dbReference type="Proteomes" id="UP000681075">
    <property type="component" value="Unassembled WGS sequence"/>
</dbReference>
<feature type="signal peptide" evidence="1">
    <location>
        <begin position="1"/>
        <end position="20"/>
    </location>
</feature>
<dbReference type="Gene3D" id="2.40.160.10">
    <property type="entry name" value="Porin"/>
    <property type="match status" value="1"/>
</dbReference>
<organism evidence="3 4">
    <name type="scientific">Roseiterribacter gracilis</name>
    <dbReference type="NCBI Taxonomy" id="2812848"/>
    <lineage>
        <taxon>Bacteria</taxon>
        <taxon>Pseudomonadati</taxon>
        <taxon>Pseudomonadota</taxon>
        <taxon>Alphaproteobacteria</taxon>
        <taxon>Rhodospirillales</taxon>
        <taxon>Roseiterribacteraceae</taxon>
        <taxon>Roseiterribacter</taxon>
    </lineage>
</organism>
<evidence type="ECO:0000313" key="3">
    <source>
        <dbReference type="EMBL" id="GIL40765.1"/>
    </source>
</evidence>
<dbReference type="InterPro" id="IPR023614">
    <property type="entry name" value="Porin_dom_sf"/>
</dbReference>
<evidence type="ECO:0000259" key="2">
    <source>
        <dbReference type="Pfam" id="PF13609"/>
    </source>
</evidence>
<dbReference type="GO" id="GO:0016020">
    <property type="term" value="C:membrane"/>
    <property type="evidence" value="ECO:0007669"/>
    <property type="project" value="InterPro"/>
</dbReference>
<dbReference type="AlphaFoldDB" id="A0A8S8XHR8"/>